<evidence type="ECO:0000313" key="6">
    <source>
        <dbReference type="Proteomes" id="UP000693946"/>
    </source>
</evidence>
<dbReference type="AlphaFoldDB" id="A0AAV6PJ33"/>
<dbReference type="GO" id="GO:0005737">
    <property type="term" value="C:cytoplasm"/>
    <property type="evidence" value="ECO:0007669"/>
    <property type="project" value="UniProtKB-ARBA"/>
</dbReference>
<feature type="domain" description="EF-hand" evidence="4">
    <location>
        <begin position="19"/>
        <end position="54"/>
    </location>
</feature>
<sequence>MFEASRKLFFTDCRCAGGDTSNTYEELFAKLDANKDGKVDVSELKAGLAAMGIKTGRGAAQKIVSSGDSDKDDGLDFTEFSKYLKEHEKKLKLTFKSLDKNNDGRIDFLEIKQSLADLGVDISQENAEKILKSIDVDGTMTVDWNEWREHFLFNPATNLQEIVRYWK</sequence>
<evidence type="ECO:0000256" key="3">
    <source>
        <dbReference type="ARBA" id="ARBA00048971"/>
    </source>
</evidence>
<evidence type="ECO:0000256" key="2">
    <source>
        <dbReference type="ARBA" id="ARBA00022837"/>
    </source>
</evidence>
<keyword evidence="2" id="KW-0106">Calcium</keyword>
<comment type="catalytic activity">
    <reaction evidence="3">
        <text>Mg(2+)(out) + phosphate(in) + ATP(out) = Mg(2+)(in) + phosphate(out) + ATP(in)</text>
        <dbReference type="Rhea" id="RHEA:65840"/>
        <dbReference type="ChEBI" id="CHEBI:18420"/>
        <dbReference type="ChEBI" id="CHEBI:30616"/>
        <dbReference type="ChEBI" id="CHEBI:43474"/>
    </reaction>
</comment>
<dbReference type="InterPro" id="IPR002048">
    <property type="entry name" value="EF_hand_dom"/>
</dbReference>
<dbReference type="InterPro" id="IPR018247">
    <property type="entry name" value="EF_Hand_1_Ca_BS"/>
</dbReference>
<dbReference type="Pfam" id="PF13499">
    <property type="entry name" value="EF-hand_7"/>
    <property type="match status" value="2"/>
</dbReference>
<name>A0AAV6PJ33_SOLSE</name>
<reference evidence="5 6" key="1">
    <citation type="journal article" date="2021" name="Sci. Rep.">
        <title>Chromosome anchoring in Senegalese sole (Solea senegalensis) reveals sex-associated markers and genome rearrangements in flatfish.</title>
        <authorList>
            <person name="Guerrero-Cozar I."/>
            <person name="Gomez-Garrido J."/>
            <person name="Berbel C."/>
            <person name="Martinez-Blanch J.F."/>
            <person name="Alioto T."/>
            <person name="Claros M.G."/>
            <person name="Gagnaire P.A."/>
            <person name="Manchado M."/>
        </authorList>
    </citation>
    <scope>NUCLEOTIDE SEQUENCE [LARGE SCALE GENOMIC DNA]</scope>
    <source>
        <strain evidence="5">Sse05_10M</strain>
    </source>
</reference>
<dbReference type="EMBL" id="JAGKHQ010000921">
    <property type="protein sequence ID" value="KAG7463172.1"/>
    <property type="molecule type" value="Genomic_DNA"/>
</dbReference>
<dbReference type="InterPro" id="IPR050145">
    <property type="entry name" value="Centrin_CML-like"/>
</dbReference>
<keyword evidence="1" id="KW-0677">Repeat</keyword>
<dbReference type="FunFam" id="1.10.238.10:FF:000168">
    <property type="entry name" value="Solute carrier family 25 member 24"/>
    <property type="match status" value="1"/>
</dbReference>
<comment type="caution">
    <text evidence="5">The sequence shown here is derived from an EMBL/GenBank/DDBJ whole genome shotgun (WGS) entry which is preliminary data.</text>
</comment>
<dbReference type="Proteomes" id="UP000693946">
    <property type="component" value="Unassembled WGS sequence"/>
</dbReference>
<dbReference type="PROSITE" id="PS00018">
    <property type="entry name" value="EF_HAND_1"/>
    <property type="match status" value="2"/>
</dbReference>
<evidence type="ECO:0000256" key="1">
    <source>
        <dbReference type="ARBA" id="ARBA00022737"/>
    </source>
</evidence>
<proteinExistence type="predicted"/>
<dbReference type="PANTHER" id="PTHR23050">
    <property type="entry name" value="CALCIUM BINDING PROTEIN"/>
    <property type="match status" value="1"/>
</dbReference>
<feature type="domain" description="EF-hand" evidence="4">
    <location>
        <begin position="122"/>
        <end position="157"/>
    </location>
</feature>
<accession>A0AAV6PJ33</accession>
<dbReference type="SMART" id="SM00054">
    <property type="entry name" value="EFh"/>
    <property type="match status" value="3"/>
</dbReference>
<evidence type="ECO:0000259" key="4">
    <source>
        <dbReference type="PROSITE" id="PS50222"/>
    </source>
</evidence>
<dbReference type="GO" id="GO:0005509">
    <property type="term" value="F:calcium ion binding"/>
    <property type="evidence" value="ECO:0007669"/>
    <property type="project" value="InterPro"/>
</dbReference>
<dbReference type="FunFam" id="1.10.238.10:FF:000028">
    <property type="entry name" value="Putative calcium-binding mitochondrial carrier protein scamc-2"/>
    <property type="match status" value="1"/>
</dbReference>
<gene>
    <name evidence="5" type="ORF">JOB18_049983</name>
</gene>
<protein>
    <submittedName>
        <fullName evidence="5">Calcium-binding mitochondrial carrier SCaMC-1-like</fullName>
    </submittedName>
</protein>
<dbReference type="PROSITE" id="PS50222">
    <property type="entry name" value="EF_HAND_2"/>
    <property type="match status" value="3"/>
</dbReference>
<evidence type="ECO:0000313" key="5">
    <source>
        <dbReference type="EMBL" id="KAG7463172.1"/>
    </source>
</evidence>
<organism evidence="5 6">
    <name type="scientific">Solea senegalensis</name>
    <name type="common">Senegalese sole</name>
    <dbReference type="NCBI Taxonomy" id="28829"/>
    <lineage>
        <taxon>Eukaryota</taxon>
        <taxon>Metazoa</taxon>
        <taxon>Chordata</taxon>
        <taxon>Craniata</taxon>
        <taxon>Vertebrata</taxon>
        <taxon>Euteleostomi</taxon>
        <taxon>Actinopterygii</taxon>
        <taxon>Neopterygii</taxon>
        <taxon>Teleostei</taxon>
        <taxon>Neoteleostei</taxon>
        <taxon>Acanthomorphata</taxon>
        <taxon>Carangaria</taxon>
        <taxon>Pleuronectiformes</taxon>
        <taxon>Pleuronectoidei</taxon>
        <taxon>Soleidae</taxon>
        <taxon>Solea</taxon>
    </lineage>
</organism>
<keyword evidence="6" id="KW-1185">Reference proteome</keyword>
<feature type="domain" description="EF-hand" evidence="4">
    <location>
        <begin position="86"/>
        <end position="121"/>
    </location>
</feature>